<feature type="signal peptide" evidence="2">
    <location>
        <begin position="1"/>
        <end position="24"/>
    </location>
</feature>
<evidence type="ECO:0000256" key="1">
    <source>
        <dbReference type="SAM" id="MobiDB-lite"/>
    </source>
</evidence>
<evidence type="ECO:0000259" key="3">
    <source>
        <dbReference type="Pfam" id="PF14647"/>
    </source>
</evidence>
<feature type="domain" description="FAM91 N-terminal" evidence="3">
    <location>
        <begin position="25"/>
        <end position="165"/>
    </location>
</feature>
<name>A0AAE1WB85_9LAMI</name>
<accession>A0AAE1WB85</accession>
<gene>
    <name evidence="4" type="ORF">Sango_2072000</name>
</gene>
<feature type="compositionally biased region" description="Polar residues" evidence="1">
    <location>
        <begin position="196"/>
        <end position="206"/>
    </location>
</feature>
<dbReference type="InterPro" id="IPR039199">
    <property type="entry name" value="FAM91"/>
</dbReference>
<dbReference type="Proteomes" id="UP001289374">
    <property type="component" value="Unassembled WGS sequence"/>
</dbReference>
<dbReference type="EMBL" id="JACGWL010000012">
    <property type="protein sequence ID" value="KAK4390087.1"/>
    <property type="molecule type" value="Genomic_DNA"/>
</dbReference>
<dbReference type="PANTHER" id="PTHR28441:SF2">
    <property type="entry name" value="PROTEIN FAM91A1"/>
    <property type="match status" value="1"/>
</dbReference>
<dbReference type="PANTHER" id="PTHR28441">
    <property type="entry name" value="PROTEIN FAM91A1"/>
    <property type="match status" value="1"/>
</dbReference>
<dbReference type="InterPro" id="IPR028091">
    <property type="entry name" value="FAM91_N_dom"/>
</dbReference>
<keyword evidence="5" id="KW-1185">Reference proteome</keyword>
<feature type="chain" id="PRO_5041948426" description="FAM91 N-terminal domain-containing protein" evidence="2">
    <location>
        <begin position="25"/>
        <end position="217"/>
    </location>
</feature>
<sequence>MIDLELKLALYLTLCAHFMLLAAAKEPVEFVIEPWWGVCLVNFTLEEFKKLSEEERQPLIRSVRRKQIHSSSLILKLLRVYIAGTCLLDVPVYADDRFKVSRLEGFVSNREQLYEDPIEELLYAVFVVSSENSTVAELATTLQADISQLQAAASFACRLGWAVKLIDPASILQESNVHGSPKSILGDEEDGAHANMGSSNLSSDGTALQPGDIFMDR</sequence>
<reference evidence="4" key="1">
    <citation type="submission" date="2020-06" db="EMBL/GenBank/DDBJ databases">
        <authorList>
            <person name="Li T."/>
            <person name="Hu X."/>
            <person name="Zhang T."/>
            <person name="Song X."/>
            <person name="Zhang H."/>
            <person name="Dai N."/>
            <person name="Sheng W."/>
            <person name="Hou X."/>
            <person name="Wei L."/>
        </authorList>
    </citation>
    <scope>NUCLEOTIDE SEQUENCE</scope>
    <source>
        <strain evidence="4">K16</strain>
        <tissue evidence="4">Leaf</tissue>
    </source>
</reference>
<evidence type="ECO:0000313" key="5">
    <source>
        <dbReference type="Proteomes" id="UP001289374"/>
    </source>
</evidence>
<dbReference type="AlphaFoldDB" id="A0AAE1WB85"/>
<evidence type="ECO:0000313" key="4">
    <source>
        <dbReference type="EMBL" id="KAK4390087.1"/>
    </source>
</evidence>
<dbReference type="Pfam" id="PF14647">
    <property type="entry name" value="FAM91_N"/>
    <property type="match status" value="1"/>
</dbReference>
<comment type="caution">
    <text evidence="4">The sequence shown here is derived from an EMBL/GenBank/DDBJ whole genome shotgun (WGS) entry which is preliminary data.</text>
</comment>
<reference evidence="4" key="2">
    <citation type="journal article" date="2024" name="Plant">
        <title>Genomic evolution and insights into agronomic trait innovations of Sesamum species.</title>
        <authorList>
            <person name="Miao H."/>
            <person name="Wang L."/>
            <person name="Qu L."/>
            <person name="Liu H."/>
            <person name="Sun Y."/>
            <person name="Le M."/>
            <person name="Wang Q."/>
            <person name="Wei S."/>
            <person name="Zheng Y."/>
            <person name="Lin W."/>
            <person name="Duan Y."/>
            <person name="Cao H."/>
            <person name="Xiong S."/>
            <person name="Wang X."/>
            <person name="Wei L."/>
            <person name="Li C."/>
            <person name="Ma Q."/>
            <person name="Ju M."/>
            <person name="Zhao R."/>
            <person name="Li G."/>
            <person name="Mu C."/>
            <person name="Tian Q."/>
            <person name="Mei H."/>
            <person name="Zhang T."/>
            <person name="Gao T."/>
            <person name="Zhang H."/>
        </authorList>
    </citation>
    <scope>NUCLEOTIDE SEQUENCE</scope>
    <source>
        <strain evidence="4">K16</strain>
    </source>
</reference>
<keyword evidence="2" id="KW-0732">Signal</keyword>
<organism evidence="4 5">
    <name type="scientific">Sesamum angolense</name>
    <dbReference type="NCBI Taxonomy" id="2727404"/>
    <lineage>
        <taxon>Eukaryota</taxon>
        <taxon>Viridiplantae</taxon>
        <taxon>Streptophyta</taxon>
        <taxon>Embryophyta</taxon>
        <taxon>Tracheophyta</taxon>
        <taxon>Spermatophyta</taxon>
        <taxon>Magnoliopsida</taxon>
        <taxon>eudicotyledons</taxon>
        <taxon>Gunneridae</taxon>
        <taxon>Pentapetalae</taxon>
        <taxon>asterids</taxon>
        <taxon>lamiids</taxon>
        <taxon>Lamiales</taxon>
        <taxon>Pedaliaceae</taxon>
        <taxon>Sesamum</taxon>
    </lineage>
</organism>
<protein>
    <recommendedName>
        <fullName evidence="3">FAM91 N-terminal domain-containing protein</fullName>
    </recommendedName>
</protein>
<evidence type="ECO:0000256" key="2">
    <source>
        <dbReference type="SAM" id="SignalP"/>
    </source>
</evidence>
<proteinExistence type="predicted"/>
<feature type="region of interest" description="Disordered" evidence="1">
    <location>
        <begin position="177"/>
        <end position="217"/>
    </location>
</feature>